<reference evidence="4" key="1">
    <citation type="journal article" date="2019" name="Int. J. Syst. Evol. Microbiol.">
        <title>The Global Catalogue of Microorganisms (GCM) 10K type strain sequencing project: providing services to taxonomists for standard genome sequencing and annotation.</title>
        <authorList>
            <consortium name="The Broad Institute Genomics Platform"/>
            <consortium name="The Broad Institute Genome Sequencing Center for Infectious Disease"/>
            <person name="Wu L."/>
            <person name="Ma J."/>
        </authorList>
    </citation>
    <scope>NUCLEOTIDE SEQUENCE [LARGE SCALE GENOMIC DNA]</scope>
    <source>
        <strain evidence="4">CCUG 57508</strain>
    </source>
</reference>
<organism evidence="3 4">
    <name type="scientific">Terrabacter terrigena</name>
    <dbReference type="NCBI Taxonomy" id="574718"/>
    <lineage>
        <taxon>Bacteria</taxon>
        <taxon>Bacillati</taxon>
        <taxon>Actinomycetota</taxon>
        <taxon>Actinomycetes</taxon>
        <taxon>Micrococcales</taxon>
        <taxon>Intrasporangiaceae</taxon>
        <taxon>Terrabacter</taxon>
    </lineage>
</organism>
<keyword evidence="2" id="KW-0472">Membrane</keyword>
<sequence length="191" mass="19744">MSDQNPPEQPSFNRPAGSDPTSPLPTGSSGSPASPGSFDSPTAGPHPASTEPSARPSSPEGSTGPGSAPPPPPPPQAPSGHSSGPSGMSSLPSPAREGAGFFTALFDFSFTNFVTPILVRFVYLLATVALVATWLVLLFSGFVQGVGTGLAVLILGPIFLVIYLAVIRMTLEFYLSVVRMSEDIHKRLPQA</sequence>
<evidence type="ECO:0000313" key="4">
    <source>
        <dbReference type="Proteomes" id="UP001597046"/>
    </source>
</evidence>
<proteinExistence type="predicted"/>
<accession>A0ABW3MSU2</accession>
<keyword evidence="4" id="KW-1185">Reference proteome</keyword>
<feature type="region of interest" description="Disordered" evidence="1">
    <location>
        <begin position="1"/>
        <end position="92"/>
    </location>
</feature>
<feature type="transmembrane region" description="Helical" evidence="2">
    <location>
        <begin position="121"/>
        <end position="143"/>
    </location>
</feature>
<feature type="compositionally biased region" description="Pro residues" evidence="1">
    <location>
        <begin position="67"/>
        <end position="77"/>
    </location>
</feature>
<feature type="compositionally biased region" description="Low complexity" evidence="1">
    <location>
        <begin position="17"/>
        <end position="41"/>
    </location>
</feature>
<dbReference type="RefSeq" id="WP_386050650.1">
    <property type="nucleotide sequence ID" value="NZ_JBHTKH010000001.1"/>
</dbReference>
<name>A0ABW3MSU2_9MICO</name>
<dbReference type="Pfam" id="PF14110">
    <property type="entry name" value="DUF4282"/>
    <property type="match status" value="1"/>
</dbReference>
<keyword evidence="2" id="KW-0812">Transmembrane</keyword>
<evidence type="ECO:0000313" key="3">
    <source>
        <dbReference type="EMBL" id="MFD1053307.1"/>
    </source>
</evidence>
<dbReference type="Proteomes" id="UP001597046">
    <property type="component" value="Unassembled WGS sequence"/>
</dbReference>
<gene>
    <name evidence="3" type="ORF">ACFQ2V_03225</name>
</gene>
<feature type="compositionally biased region" description="Low complexity" evidence="1">
    <location>
        <begin position="56"/>
        <end position="66"/>
    </location>
</feature>
<feature type="compositionally biased region" description="Low complexity" evidence="1">
    <location>
        <begin position="78"/>
        <end position="92"/>
    </location>
</feature>
<protein>
    <submittedName>
        <fullName evidence="3">DUF4282 domain-containing protein</fullName>
    </submittedName>
</protein>
<evidence type="ECO:0000256" key="2">
    <source>
        <dbReference type="SAM" id="Phobius"/>
    </source>
</evidence>
<keyword evidence="2" id="KW-1133">Transmembrane helix</keyword>
<evidence type="ECO:0000256" key="1">
    <source>
        <dbReference type="SAM" id="MobiDB-lite"/>
    </source>
</evidence>
<dbReference type="InterPro" id="IPR025557">
    <property type="entry name" value="DUF4282"/>
</dbReference>
<feature type="transmembrane region" description="Helical" evidence="2">
    <location>
        <begin position="149"/>
        <end position="171"/>
    </location>
</feature>
<feature type="compositionally biased region" description="Polar residues" evidence="1">
    <location>
        <begin position="1"/>
        <end position="12"/>
    </location>
</feature>
<comment type="caution">
    <text evidence="3">The sequence shown here is derived from an EMBL/GenBank/DDBJ whole genome shotgun (WGS) entry which is preliminary data.</text>
</comment>
<dbReference type="EMBL" id="JBHTKH010000001">
    <property type="protein sequence ID" value="MFD1053307.1"/>
    <property type="molecule type" value="Genomic_DNA"/>
</dbReference>